<name>A0A137P475_CONC2</name>
<keyword evidence="2" id="KW-0812">Transmembrane</keyword>
<keyword evidence="2" id="KW-1133">Transmembrane helix</keyword>
<feature type="region of interest" description="Disordered" evidence="1">
    <location>
        <begin position="37"/>
        <end position="70"/>
    </location>
</feature>
<evidence type="ECO:0000256" key="2">
    <source>
        <dbReference type="SAM" id="Phobius"/>
    </source>
</evidence>
<accession>A0A137P475</accession>
<keyword evidence="2" id="KW-0472">Membrane</keyword>
<dbReference type="GO" id="GO:0010961">
    <property type="term" value="P:intracellular magnesium ion homeostasis"/>
    <property type="evidence" value="ECO:0007669"/>
    <property type="project" value="TreeGrafter"/>
</dbReference>
<dbReference type="OrthoDB" id="29879at2759"/>
<organism evidence="3 4">
    <name type="scientific">Conidiobolus coronatus (strain ATCC 28846 / CBS 209.66 / NRRL 28638)</name>
    <name type="common">Delacroixia coronata</name>
    <dbReference type="NCBI Taxonomy" id="796925"/>
    <lineage>
        <taxon>Eukaryota</taxon>
        <taxon>Fungi</taxon>
        <taxon>Fungi incertae sedis</taxon>
        <taxon>Zoopagomycota</taxon>
        <taxon>Entomophthoromycotina</taxon>
        <taxon>Entomophthoromycetes</taxon>
        <taxon>Entomophthorales</taxon>
        <taxon>Ancylistaceae</taxon>
        <taxon>Conidiobolus</taxon>
    </lineage>
</organism>
<feature type="compositionally biased region" description="Polar residues" evidence="1">
    <location>
        <begin position="37"/>
        <end position="50"/>
    </location>
</feature>
<dbReference type="Gene3D" id="3.30.460.20">
    <property type="entry name" value="CorA soluble domain-like"/>
    <property type="match status" value="1"/>
</dbReference>
<dbReference type="GO" id="GO:0016020">
    <property type="term" value="C:membrane"/>
    <property type="evidence" value="ECO:0007669"/>
    <property type="project" value="InterPro"/>
</dbReference>
<reference evidence="3 4" key="1">
    <citation type="journal article" date="2015" name="Genome Biol. Evol.">
        <title>Phylogenomic analyses indicate that early fungi evolved digesting cell walls of algal ancestors of land plants.</title>
        <authorList>
            <person name="Chang Y."/>
            <person name="Wang S."/>
            <person name="Sekimoto S."/>
            <person name="Aerts A.L."/>
            <person name="Choi C."/>
            <person name="Clum A."/>
            <person name="LaButti K.M."/>
            <person name="Lindquist E.A."/>
            <person name="Yee Ngan C."/>
            <person name="Ohm R.A."/>
            <person name="Salamov A.A."/>
            <person name="Grigoriev I.V."/>
            <person name="Spatafora J.W."/>
            <person name="Berbee M.L."/>
        </authorList>
    </citation>
    <scope>NUCLEOTIDE SEQUENCE [LARGE SCALE GENOMIC DNA]</scope>
    <source>
        <strain evidence="3 4">NRRL 28638</strain>
    </source>
</reference>
<protein>
    <recommendedName>
        <fullName evidence="5">Cora-domain-containing protein</fullName>
    </recommendedName>
</protein>
<dbReference type="SUPFAM" id="SSF143865">
    <property type="entry name" value="CorA soluble domain-like"/>
    <property type="match status" value="1"/>
</dbReference>
<dbReference type="EMBL" id="KQ964523">
    <property type="protein sequence ID" value="KXN69806.1"/>
    <property type="molecule type" value="Genomic_DNA"/>
</dbReference>
<proteinExistence type="predicted"/>
<evidence type="ECO:0008006" key="5">
    <source>
        <dbReference type="Google" id="ProtNLM"/>
    </source>
</evidence>
<dbReference type="Proteomes" id="UP000070444">
    <property type="component" value="Unassembled WGS sequence"/>
</dbReference>
<dbReference type="Gene3D" id="1.20.58.340">
    <property type="entry name" value="Magnesium transport protein CorA, transmembrane region"/>
    <property type="match status" value="1"/>
</dbReference>
<dbReference type="InterPro" id="IPR045861">
    <property type="entry name" value="CorA_cytoplasmic_dom"/>
</dbReference>
<dbReference type="PANTHER" id="PTHR21535">
    <property type="entry name" value="MAGNESIUM AND COBALT TRANSPORT PROTEIN/MITOCHONDRIAL IMPORT INNER MEMBRANE TRANSLOCASE SUBUNIT TIM8"/>
    <property type="match status" value="1"/>
</dbReference>
<dbReference type="PANTHER" id="PTHR21535:SF90">
    <property type="entry name" value="CORA METAL ION TRANSPORTER"/>
    <property type="match status" value="1"/>
</dbReference>
<dbReference type="GO" id="GO:0015095">
    <property type="term" value="F:magnesium ion transmembrane transporter activity"/>
    <property type="evidence" value="ECO:0007669"/>
    <property type="project" value="TreeGrafter"/>
</dbReference>
<evidence type="ECO:0000256" key="1">
    <source>
        <dbReference type="SAM" id="MobiDB-lite"/>
    </source>
</evidence>
<feature type="transmembrane region" description="Helical" evidence="2">
    <location>
        <begin position="459"/>
        <end position="478"/>
    </location>
</feature>
<gene>
    <name evidence="3" type="ORF">CONCODRAFT_79152</name>
</gene>
<feature type="transmembrane region" description="Helical" evidence="2">
    <location>
        <begin position="413"/>
        <end position="432"/>
    </location>
</feature>
<dbReference type="AlphaFoldDB" id="A0A137P475"/>
<dbReference type="OMA" id="CIITFHE"/>
<dbReference type="Pfam" id="PF01544">
    <property type="entry name" value="CorA"/>
    <property type="match status" value="1"/>
</dbReference>
<keyword evidence="4" id="KW-1185">Reference proteome</keyword>
<feature type="transmembrane region" description="Helical" evidence="2">
    <location>
        <begin position="224"/>
        <end position="241"/>
    </location>
</feature>
<evidence type="ECO:0000313" key="3">
    <source>
        <dbReference type="EMBL" id="KXN69806.1"/>
    </source>
</evidence>
<dbReference type="InterPro" id="IPR002523">
    <property type="entry name" value="MgTranspt_CorA/ZnTranspt_ZntB"/>
</dbReference>
<evidence type="ECO:0000313" key="4">
    <source>
        <dbReference type="Proteomes" id="UP000070444"/>
    </source>
</evidence>
<dbReference type="STRING" id="796925.A0A137P475"/>
<sequence>MEKVKISPLILPQASRQSEDLTELELGDSIVQLPQFNAFPRTNTTGTTGSLAPHSPRGGPQVSRIHQRRNSAASSWINHSALSRFISRGSNASIFTNEKAQVVPQMLKPPRINLYNSLEGHVTYNELSEVNFENLNNSAGNKEEGGNTDNIYWLDVTSPTPQELDDLFIKFKLHPITIENIHSGSSIERWEHYDNYLYVSLLALPDDLTIGSLMKDMRVVGTPVHLIILPFGIISIQLDFVKYQDKVLKRINLIKSHLKIHSGWVAYAILDEVVDELTDVLKYLESKVEGIEDGMFVSKDDSIVNKKDDLTVDYQASLKILGVVKYQVLGLSKLTHSKSEICKGLIKKVSNQNLAWEGIQLYLGDVEDHAVSLNQGIAHIETILRNLHACYTTHMSLKVIQQDQLSLTGSLRLTYFGAVVSVGLTVSGTWGMRMLVPGQPPEGPPPEDLSENRLFTVDWFFGIVGITVTVALILAYLANRFATKALASDTNTVMDPTKTIDYRPPNRAGLEEFNNRRDSVVTWLSKKVTGTNTNGSAN</sequence>